<organism evidence="3 4">
    <name type="scientific">Persicimonas caeni</name>
    <dbReference type="NCBI Taxonomy" id="2292766"/>
    <lineage>
        <taxon>Bacteria</taxon>
        <taxon>Deltaproteobacteria</taxon>
        <taxon>Bradymonadales</taxon>
        <taxon>Bradymonadaceae</taxon>
        <taxon>Persicimonas</taxon>
    </lineage>
</organism>
<gene>
    <name evidence="3" type="ORF">FIV42_10555</name>
</gene>
<keyword evidence="2" id="KW-0732">Signal</keyword>
<evidence type="ECO:0000313" key="3">
    <source>
        <dbReference type="EMBL" id="QDG51161.1"/>
    </source>
</evidence>
<evidence type="ECO:0008006" key="5">
    <source>
        <dbReference type="Google" id="ProtNLM"/>
    </source>
</evidence>
<keyword evidence="4" id="KW-1185">Reference proteome</keyword>
<name>A0A4Y6PS67_PERCE</name>
<evidence type="ECO:0000256" key="1">
    <source>
        <dbReference type="SAM" id="MobiDB-lite"/>
    </source>
</evidence>
<feature type="signal peptide" evidence="2">
    <location>
        <begin position="1"/>
        <end position="18"/>
    </location>
</feature>
<dbReference type="PROSITE" id="PS51257">
    <property type="entry name" value="PROKAR_LIPOPROTEIN"/>
    <property type="match status" value="1"/>
</dbReference>
<feature type="region of interest" description="Disordered" evidence="1">
    <location>
        <begin position="88"/>
        <end position="110"/>
    </location>
</feature>
<feature type="compositionally biased region" description="Basic and acidic residues" evidence="1">
    <location>
        <begin position="96"/>
        <end position="110"/>
    </location>
</feature>
<proteinExistence type="predicted"/>
<feature type="chain" id="PRO_5030106342" description="Lipoprotein" evidence="2">
    <location>
        <begin position="19"/>
        <end position="110"/>
    </location>
</feature>
<evidence type="ECO:0000313" key="4">
    <source>
        <dbReference type="Proteomes" id="UP000315995"/>
    </source>
</evidence>
<protein>
    <recommendedName>
        <fullName evidence="5">Lipoprotein</fullName>
    </recommendedName>
</protein>
<dbReference type="AlphaFoldDB" id="A0A4Y6PS67"/>
<accession>A0A4Y6PS67</accession>
<reference evidence="3 4" key="1">
    <citation type="submission" date="2019-06" db="EMBL/GenBank/DDBJ databases">
        <title>Persicimonas caeni gen. nov., sp. nov., a predatory bacterium isolated from solar saltern.</title>
        <authorList>
            <person name="Wang S."/>
        </authorList>
    </citation>
    <scope>NUCLEOTIDE SEQUENCE [LARGE SCALE GENOMIC DNA]</scope>
    <source>
        <strain evidence="3 4">YN101</strain>
    </source>
</reference>
<dbReference type="Proteomes" id="UP000315995">
    <property type="component" value="Chromosome"/>
</dbReference>
<accession>A0A5B8Y3C1</accession>
<sequence length="110" mass="11951">MKKLLLALTMSLFLVSCGDDDSAGVANACERDAHCETGMCYTRTDPGYCTAPCSREGWTDECPAYTACKKIHGGQLRCLLTCRDDRDCPSNSECTDAPRTDGARVCEPDD</sequence>
<dbReference type="EMBL" id="CP041186">
    <property type="protein sequence ID" value="QDG51161.1"/>
    <property type="molecule type" value="Genomic_DNA"/>
</dbReference>
<dbReference type="RefSeq" id="WP_141197646.1">
    <property type="nucleotide sequence ID" value="NZ_CP041186.1"/>
</dbReference>
<evidence type="ECO:0000256" key="2">
    <source>
        <dbReference type="SAM" id="SignalP"/>
    </source>
</evidence>